<organism evidence="2 3">
    <name type="scientific">Eiseniibacteriota bacterium</name>
    <dbReference type="NCBI Taxonomy" id="2212470"/>
    <lineage>
        <taxon>Bacteria</taxon>
        <taxon>Candidatus Eiseniibacteriota</taxon>
    </lineage>
</organism>
<reference evidence="2 3" key="1">
    <citation type="submission" date="2024-09" db="EMBL/GenBank/DDBJ databases">
        <authorList>
            <person name="D'Angelo T."/>
        </authorList>
    </citation>
    <scope>NUCLEOTIDE SEQUENCE [LARGE SCALE GENOMIC DNA]</scope>
    <source>
        <strain evidence="2">SAG AM-311-F02</strain>
    </source>
</reference>
<feature type="domain" description="DUF362" evidence="1">
    <location>
        <begin position="98"/>
        <end position="226"/>
    </location>
</feature>
<accession>A0ABV6YQZ0</accession>
<evidence type="ECO:0000313" key="2">
    <source>
        <dbReference type="EMBL" id="MFC1800347.1"/>
    </source>
</evidence>
<protein>
    <submittedName>
        <fullName evidence="2">DUF362 domain-containing protein</fullName>
    </submittedName>
</protein>
<sequence length="250" mass="26622">MTDKNIPGGIDRRTFMKIASLTGASGLVFPRYLMAGFAPMQLTRVVMIEDSSATSGLSVDGAVVRSMMNCGIMRLTDDYDIGEAWKSLFPGISESSVVAIKVNCINSSLSTHPDVAYAVAEGLSQMTFGVTPFPENNIIIFDRTSGELTLAGYTLNTSSTGVRVFGTNQSGVGYTTGTYNVNGSSQKLSTIITDLADYMVNISVLKNHNMAGVTLCLKNHYGTCNSPGSLHGGYCNPYIPALNALTPIRT</sequence>
<dbReference type="Proteomes" id="UP001594288">
    <property type="component" value="Unassembled WGS sequence"/>
</dbReference>
<keyword evidence="3" id="KW-1185">Reference proteome</keyword>
<comment type="caution">
    <text evidence="2">The sequence shown here is derived from an EMBL/GenBank/DDBJ whole genome shotgun (WGS) entry which is preliminary data.</text>
</comment>
<dbReference type="InterPro" id="IPR007160">
    <property type="entry name" value="DUF362"/>
</dbReference>
<feature type="non-terminal residue" evidence="2">
    <location>
        <position position="250"/>
    </location>
</feature>
<dbReference type="PROSITE" id="PS51318">
    <property type="entry name" value="TAT"/>
    <property type="match status" value="1"/>
</dbReference>
<evidence type="ECO:0000313" key="3">
    <source>
        <dbReference type="Proteomes" id="UP001594288"/>
    </source>
</evidence>
<name>A0ABV6YQZ0_UNCEI</name>
<dbReference type="EMBL" id="JBHPEI010000126">
    <property type="protein sequence ID" value="MFC1800347.1"/>
    <property type="molecule type" value="Genomic_DNA"/>
</dbReference>
<gene>
    <name evidence="2" type="ORF">ACFL2Z_05540</name>
</gene>
<dbReference type="Pfam" id="PF04015">
    <property type="entry name" value="DUF362"/>
    <property type="match status" value="1"/>
</dbReference>
<dbReference type="InterPro" id="IPR006311">
    <property type="entry name" value="TAT_signal"/>
</dbReference>
<evidence type="ECO:0000259" key="1">
    <source>
        <dbReference type="Pfam" id="PF04015"/>
    </source>
</evidence>
<proteinExistence type="predicted"/>